<sequence length="150" mass="16060">MVPCVADPTLGFLVADVGRLIRQRFEAALSGVDCGLTAAEARTLNMVRQLPDQRQSVLAAILGIEPMTLVGHLDRLEQAGLICRETDPQDRRAKIVVLGEAAQSVLAKIDEALLQVRAEISHGMTPEETAAAVRVLLQVRSNLAAAADRA</sequence>
<evidence type="ECO:0000256" key="3">
    <source>
        <dbReference type="ARBA" id="ARBA00023163"/>
    </source>
</evidence>
<dbReference type="PANTHER" id="PTHR33164:SF64">
    <property type="entry name" value="TRANSCRIPTIONAL REGULATOR SLYA"/>
    <property type="match status" value="1"/>
</dbReference>
<organism evidence="5 6">
    <name type="scientific">Pannonibacter indicus</name>
    <dbReference type="NCBI Taxonomy" id="466044"/>
    <lineage>
        <taxon>Bacteria</taxon>
        <taxon>Pseudomonadati</taxon>
        <taxon>Pseudomonadota</taxon>
        <taxon>Alphaproteobacteria</taxon>
        <taxon>Hyphomicrobiales</taxon>
        <taxon>Stappiaceae</taxon>
        <taxon>Pannonibacter</taxon>
    </lineage>
</organism>
<dbReference type="SUPFAM" id="SSF46785">
    <property type="entry name" value="Winged helix' DNA-binding domain"/>
    <property type="match status" value="1"/>
</dbReference>
<dbReference type="SMART" id="SM00347">
    <property type="entry name" value="HTH_MARR"/>
    <property type="match status" value="1"/>
</dbReference>
<dbReference type="PROSITE" id="PS50995">
    <property type="entry name" value="HTH_MARR_2"/>
    <property type="match status" value="1"/>
</dbReference>
<dbReference type="OrthoDB" id="582199at2"/>
<dbReference type="Pfam" id="PF01047">
    <property type="entry name" value="MarR"/>
    <property type="match status" value="1"/>
</dbReference>
<dbReference type="AlphaFoldDB" id="A0A0K6I186"/>
<dbReference type="InterPro" id="IPR039422">
    <property type="entry name" value="MarR/SlyA-like"/>
</dbReference>
<dbReference type="Proteomes" id="UP000183900">
    <property type="component" value="Unassembled WGS sequence"/>
</dbReference>
<name>A0A0K6I186_9HYPH</name>
<dbReference type="GO" id="GO:0003700">
    <property type="term" value="F:DNA-binding transcription factor activity"/>
    <property type="evidence" value="ECO:0007669"/>
    <property type="project" value="InterPro"/>
</dbReference>
<reference evidence="6" key="1">
    <citation type="submission" date="2015-08" db="EMBL/GenBank/DDBJ databases">
        <authorList>
            <person name="Varghese N."/>
        </authorList>
    </citation>
    <scope>NUCLEOTIDE SEQUENCE [LARGE SCALE GENOMIC DNA]</scope>
    <source>
        <strain evidence="6">DSM 23407</strain>
    </source>
</reference>
<dbReference type="Gene3D" id="1.10.10.10">
    <property type="entry name" value="Winged helix-like DNA-binding domain superfamily/Winged helix DNA-binding domain"/>
    <property type="match status" value="1"/>
</dbReference>
<accession>A0A0K6I186</accession>
<keyword evidence="2 5" id="KW-0238">DNA-binding</keyword>
<dbReference type="PANTHER" id="PTHR33164">
    <property type="entry name" value="TRANSCRIPTIONAL REGULATOR, MARR FAMILY"/>
    <property type="match status" value="1"/>
</dbReference>
<dbReference type="EMBL" id="CYHE01000006">
    <property type="protein sequence ID" value="CUA96890.1"/>
    <property type="molecule type" value="Genomic_DNA"/>
</dbReference>
<dbReference type="GO" id="GO:0003677">
    <property type="term" value="F:DNA binding"/>
    <property type="evidence" value="ECO:0007669"/>
    <property type="project" value="UniProtKB-KW"/>
</dbReference>
<protein>
    <submittedName>
        <fullName evidence="5">DNA-binding transcriptional regulator, MarR family</fullName>
    </submittedName>
</protein>
<dbReference type="InterPro" id="IPR036390">
    <property type="entry name" value="WH_DNA-bd_sf"/>
</dbReference>
<evidence type="ECO:0000313" key="6">
    <source>
        <dbReference type="Proteomes" id="UP000183900"/>
    </source>
</evidence>
<keyword evidence="1" id="KW-0805">Transcription regulation</keyword>
<keyword evidence="3" id="KW-0804">Transcription</keyword>
<dbReference type="GO" id="GO:0006950">
    <property type="term" value="P:response to stress"/>
    <property type="evidence" value="ECO:0007669"/>
    <property type="project" value="TreeGrafter"/>
</dbReference>
<proteinExistence type="predicted"/>
<keyword evidence="6" id="KW-1185">Reference proteome</keyword>
<evidence type="ECO:0000256" key="1">
    <source>
        <dbReference type="ARBA" id="ARBA00023015"/>
    </source>
</evidence>
<feature type="domain" description="HTH marR-type" evidence="4">
    <location>
        <begin position="7"/>
        <end position="141"/>
    </location>
</feature>
<dbReference type="InterPro" id="IPR036388">
    <property type="entry name" value="WH-like_DNA-bd_sf"/>
</dbReference>
<evidence type="ECO:0000259" key="4">
    <source>
        <dbReference type="PROSITE" id="PS50995"/>
    </source>
</evidence>
<gene>
    <name evidence="5" type="ORF">Ga0061067_106142</name>
</gene>
<dbReference type="InterPro" id="IPR000835">
    <property type="entry name" value="HTH_MarR-typ"/>
</dbReference>
<evidence type="ECO:0000256" key="2">
    <source>
        <dbReference type="ARBA" id="ARBA00023125"/>
    </source>
</evidence>
<dbReference type="PRINTS" id="PR00598">
    <property type="entry name" value="HTHMARR"/>
</dbReference>
<evidence type="ECO:0000313" key="5">
    <source>
        <dbReference type="EMBL" id="CUA96890.1"/>
    </source>
</evidence>